<feature type="domain" description="RNA polymerase subunit H/Rpb5 C-terminal" evidence="7">
    <location>
        <begin position="11"/>
        <end position="81"/>
    </location>
</feature>
<evidence type="ECO:0000256" key="4">
    <source>
        <dbReference type="ARBA" id="ARBA00022695"/>
    </source>
</evidence>
<evidence type="ECO:0000313" key="8">
    <source>
        <dbReference type="EMBL" id="BFH73310.1"/>
    </source>
</evidence>
<comment type="subunit">
    <text evidence="6">Part of the RNA polymerase complex.</text>
</comment>
<reference evidence="8" key="1">
    <citation type="submission" date="2024-03" db="EMBL/GenBank/DDBJ databases">
        <title>Complete genome sequence of Sulfurisphaera javensis strain KD-1.</title>
        <authorList>
            <person name="Sakai H."/>
            <person name="Nur N."/>
            <person name="Suwanto A."/>
            <person name="Kurosawa N."/>
        </authorList>
    </citation>
    <scope>NUCLEOTIDE SEQUENCE</scope>
    <source>
        <strain evidence="8">KD-1</strain>
    </source>
</reference>
<comment type="function">
    <text evidence="6">DNA-dependent RNA polymerase (RNAP) catalyzes the transcription of DNA into RNA using the four ribonucleoside triphosphates as substrates.</text>
</comment>
<dbReference type="InterPro" id="IPR035913">
    <property type="entry name" value="RPB5-like_sf"/>
</dbReference>
<evidence type="ECO:0000256" key="2">
    <source>
        <dbReference type="ARBA" id="ARBA00022490"/>
    </source>
</evidence>
<name>A0AAT9GQU1_9CREN</name>
<dbReference type="SUPFAM" id="SSF55287">
    <property type="entry name" value="RPB5-like RNA polymerase subunit"/>
    <property type="match status" value="1"/>
</dbReference>
<proteinExistence type="inferred from homology"/>
<dbReference type="KEGG" id="sjv:SJAV_12540"/>
<dbReference type="EC" id="2.7.7.6" evidence="6"/>
<dbReference type="InterPro" id="IPR000783">
    <property type="entry name" value="RNA_pol_subH/Rpb5_C"/>
</dbReference>
<dbReference type="GO" id="GO:0000428">
    <property type="term" value="C:DNA-directed RNA polymerase complex"/>
    <property type="evidence" value="ECO:0007669"/>
    <property type="project" value="UniProtKB-KW"/>
</dbReference>
<gene>
    <name evidence="6" type="primary">rpo5</name>
    <name evidence="6" type="synonym">rpoH</name>
    <name evidence="8" type="ORF">SJAV_12540</name>
</gene>
<evidence type="ECO:0000256" key="1">
    <source>
        <dbReference type="ARBA" id="ARBA00022478"/>
    </source>
</evidence>
<dbReference type="NCBIfam" id="NF007129">
    <property type="entry name" value="PRK09570.1"/>
    <property type="match status" value="1"/>
</dbReference>
<dbReference type="GO" id="GO:0006362">
    <property type="term" value="P:transcription elongation by RNA polymerase I"/>
    <property type="evidence" value="ECO:0007669"/>
    <property type="project" value="TreeGrafter"/>
</dbReference>
<dbReference type="EMBL" id="AP031322">
    <property type="protein sequence ID" value="BFH73310.1"/>
    <property type="molecule type" value="Genomic_DNA"/>
</dbReference>
<comment type="catalytic activity">
    <reaction evidence="6">
        <text>RNA(n) + a ribonucleoside 5'-triphosphate = RNA(n+1) + diphosphate</text>
        <dbReference type="Rhea" id="RHEA:21248"/>
        <dbReference type="Rhea" id="RHEA-COMP:14527"/>
        <dbReference type="Rhea" id="RHEA-COMP:17342"/>
        <dbReference type="ChEBI" id="CHEBI:33019"/>
        <dbReference type="ChEBI" id="CHEBI:61557"/>
        <dbReference type="ChEBI" id="CHEBI:140395"/>
        <dbReference type="EC" id="2.7.7.6"/>
    </reaction>
</comment>
<keyword evidence="4 6" id="KW-0548">Nucleotidyltransferase</keyword>
<keyword evidence="5 6" id="KW-0804">Transcription</keyword>
<sequence>MRSSSKVKIDPSKYELVPKHEVLSVEEAYKVLKELGIRPEQLPWIRASDPIAKMIGAKPGDIIKITRKSPLSGEAVVYRYVISG</sequence>
<dbReference type="GO" id="GO:0005737">
    <property type="term" value="C:cytoplasm"/>
    <property type="evidence" value="ECO:0007669"/>
    <property type="project" value="UniProtKB-SubCell"/>
</dbReference>
<comment type="similarity">
    <text evidence="6">Belongs to the archaeal Rpo5/eukaryotic RPB5 RNA polymerase subunit family.</text>
</comment>
<dbReference type="GeneID" id="92354191"/>
<evidence type="ECO:0000259" key="7">
    <source>
        <dbReference type="Pfam" id="PF01191"/>
    </source>
</evidence>
<dbReference type="HAMAP" id="MF_00025">
    <property type="entry name" value="RNApol_Rpo5_RPB5"/>
    <property type="match status" value="1"/>
</dbReference>
<keyword evidence="3 6" id="KW-0808">Transferase</keyword>
<dbReference type="AlphaFoldDB" id="A0AAT9GQU1"/>
<dbReference type="PANTHER" id="PTHR10535:SF0">
    <property type="entry name" value="DNA-DIRECTED RNA POLYMERASES I, II, AND III SUBUNIT RPABC1"/>
    <property type="match status" value="1"/>
</dbReference>
<organism evidence="8">
    <name type="scientific">Sulfurisphaera javensis</name>
    <dbReference type="NCBI Taxonomy" id="2049879"/>
    <lineage>
        <taxon>Archaea</taxon>
        <taxon>Thermoproteota</taxon>
        <taxon>Thermoprotei</taxon>
        <taxon>Sulfolobales</taxon>
        <taxon>Sulfolobaceae</taxon>
        <taxon>Sulfurisphaera</taxon>
    </lineage>
</organism>
<dbReference type="GO" id="GO:0003677">
    <property type="term" value="F:DNA binding"/>
    <property type="evidence" value="ECO:0007669"/>
    <property type="project" value="InterPro"/>
</dbReference>
<dbReference type="Gene3D" id="3.90.940.20">
    <property type="entry name" value="RPB5-like RNA polymerase subunit"/>
    <property type="match status" value="1"/>
</dbReference>
<dbReference type="GO" id="GO:0006366">
    <property type="term" value="P:transcription by RNA polymerase II"/>
    <property type="evidence" value="ECO:0007669"/>
    <property type="project" value="TreeGrafter"/>
</dbReference>
<protein>
    <recommendedName>
        <fullName evidence="6">DNA-directed RNA polymerase subunit Rpo5</fullName>
        <ecNumber evidence="6">2.7.7.6</ecNumber>
    </recommendedName>
    <alternativeName>
        <fullName evidence="6">DNA-directed RNA polymerase subunit H</fullName>
    </alternativeName>
</protein>
<evidence type="ECO:0000256" key="5">
    <source>
        <dbReference type="ARBA" id="ARBA00023163"/>
    </source>
</evidence>
<dbReference type="GO" id="GO:0003899">
    <property type="term" value="F:DNA-directed RNA polymerase activity"/>
    <property type="evidence" value="ECO:0007669"/>
    <property type="project" value="UniProtKB-UniRule"/>
</dbReference>
<dbReference type="RefSeq" id="WP_369611460.1">
    <property type="nucleotide sequence ID" value="NZ_AP031322.1"/>
</dbReference>
<dbReference type="Pfam" id="PF01191">
    <property type="entry name" value="RNA_pol_Rpb5_C"/>
    <property type="match status" value="1"/>
</dbReference>
<accession>A0AAT9GQU1</accession>
<keyword evidence="2 6" id="KW-0963">Cytoplasm</keyword>
<comment type="subcellular location">
    <subcellularLocation>
        <location evidence="6">Cytoplasm</location>
    </subcellularLocation>
</comment>
<dbReference type="InterPro" id="IPR014381">
    <property type="entry name" value="Arch_Rpo5/euc_Rpb5"/>
</dbReference>
<dbReference type="GO" id="GO:0042797">
    <property type="term" value="P:tRNA transcription by RNA polymerase III"/>
    <property type="evidence" value="ECO:0007669"/>
    <property type="project" value="TreeGrafter"/>
</dbReference>
<keyword evidence="1 6" id="KW-0240">DNA-directed RNA polymerase</keyword>
<dbReference type="PANTHER" id="PTHR10535">
    <property type="entry name" value="DNA-DIRECTED RNA POLYMERASES I, II, AND III SUBUNIT RPABC1"/>
    <property type="match status" value="1"/>
</dbReference>
<evidence type="ECO:0000256" key="3">
    <source>
        <dbReference type="ARBA" id="ARBA00022679"/>
    </source>
</evidence>
<evidence type="ECO:0000256" key="6">
    <source>
        <dbReference type="HAMAP-Rule" id="MF_00025"/>
    </source>
</evidence>